<gene>
    <name evidence="1" type="ORF">CMUS01_15283</name>
</gene>
<name>A0A8H6IXI3_9PEZI</name>
<proteinExistence type="predicted"/>
<evidence type="ECO:0000313" key="1">
    <source>
        <dbReference type="EMBL" id="KAF6802704.1"/>
    </source>
</evidence>
<dbReference type="AlphaFoldDB" id="A0A8H6IXI3"/>
<organism evidence="1 2">
    <name type="scientific">Colletotrichum musicola</name>
    <dbReference type="NCBI Taxonomy" id="2175873"/>
    <lineage>
        <taxon>Eukaryota</taxon>
        <taxon>Fungi</taxon>
        <taxon>Dikarya</taxon>
        <taxon>Ascomycota</taxon>
        <taxon>Pezizomycotina</taxon>
        <taxon>Sordariomycetes</taxon>
        <taxon>Hypocreomycetidae</taxon>
        <taxon>Glomerellales</taxon>
        <taxon>Glomerellaceae</taxon>
        <taxon>Colletotrichum</taxon>
        <taxon>Colletotrichum orchidearum species complex</taxon>
    </lineage>
</organism>
<sequence length="66" mass="7249">MELRRSGKSRTGTMINCGAHSELMELKDNQCQRALVPAEDPLQALCLGHRLCGTSYANDDNEGLDN</sequence>
<evidence type="ECO:0000313" key="2">
    <source>
        <dbReference type="Proteomes" id="UP000639643"/>
    </source>
</evidence>
<accession>A0A8H6IXI3</accession>
<reference evidence="1" key="1">
    <citation type="journal article" date="2020" name="Phytopathology">
        <title>Genome Sequence Resources of Colletotrichum truncatum, C. plurivorum, C. musicola, and C. sojae: Four Species Pathogenic to Soybean (Glycine max).</title>
        <authorList>
            <person name="Rogerio F."/>
            <person name="Boufleur T.R."/>
            <person name="Ciampi-Guillardi M."/>
            <person name="Sukno S.A."/>
            <person name="Thon M.R."/>
            <person name="Massola Junior N.S."/>
            <person name="Baroncelli R."/>
        </authorList>
    </citation>
    <scope>NUCLEOTIDE SEQUENCE</scope>
    <source>
        <strain evidence="1">LFN0074</strain>
    </source>
</reference>
<dbReference type="EMBL" id="WIGM01001248">
    <property type="protein sequence ID" value="KAF6802704.1"/>
    <property type="molecule type" value="Genomic_DNA"/>
</dbReference>
<comment type="caution">
    <text evidence="1">The sequence shown here is derived from an EMBL/GenBank/DDBJ whole genome shotgun (WGS) entry which is preliminary data.</text>
</comment>
<dbReference type="Proteomes" id="UP000639643">
    <property type="component" value="Unassembled WGS sequence"/>
</dbReference>
<keyword evidence="2" id="KW-1185">Reference proteome</keyword>
<protein>
    <submittedName>
        <fullName evidence="1">Uncharacterized protein</fullName>
    </submittedName>
</protein>